<evidence type="ECO:0000313" key="4">
    <source>
        <dbReference type="Proteomes" id="UP001153076"/>
    </source>
</evidence>
<evidence type="ECO:0000313" key="3">
    <source>
        <dbReference type="EMBL" id="KAJ8430087.1"/>
    </source>
</evidence>
<accession>A0A9Q1JSA7</accession>
<organism evidence="3 4">
    <name type="scientific">Carnegiea gigantea</name>
    <dbReference type="NCBI Taxonomy" id="171969"/>
    <lineage>
        <taxon>Eukaryota</taxon>
        <taxon>Viridiplantae</taxon>
        <taxon>Streptophyta</taxon>
        <taxon>Embryophyta</taxon>
        <taxon>Tracheophyta</taxon>
        <taxon>Spermatophyta</taxon>
        <taxon>Magnoliopsida</taxon>
        <taxon>eudicotyledons</taxon>
        <taxon>Gunneridae</taxon>
        <taxon>Pentapetalae</taxon>
        <taxon>Caryophyllales</taxon>
        <taxon>Cactineae</taxon>
        <taxon>Cactaceae</taxon>
        <taxon>Cactoideae</taxon>
        <taxon>Echinocereeae</taxon>
        <taxon>Carnegiea</taxon>
    </lineage>
</organism>
<name>A0A9Q1JSA7_9CARY</name>
<comment type="caution">
    <text evidence="3">The sequence shown here is derived from an EMBL/GenBank/DDBJ whole genome shotgun (WGS) entry which is preliminary data.</text>
</comment>
<gene>
    <name evidence="3" type="ORF">Cgig2_006539</name>
</gene>
<dbReference type="EMBL" id="JAKOGI010000825">
    <property type="protein sequence ID" value="KAJ8430087.1"/>
    <property type="molecule type" value="Genomic_DNA"/>
</dbReference>
<dbReference type="PANTHER" id="PTHR33233:SF14">
    <property type="entry name" value="ENDONUCLEASE_EXONUCLEASE_PHOSPHATASE"/>
    <property type="match status" value="1"/>
</dbReference>
<evidence type="ECO:0000259" key="2">
    <source>
        <dbReference type="Pfam" id="PF14111"/>
    </source>
</evidence>
<dbReference type="AlphaFoldDB" id="A0A9Q1JSA7"/>
<reference evidence="3" key="1">
    <citation type="submission" date="2022-04" db="EMBL/GenBank/DDBJ databases">
        <title>Carnegiea gigantea Genome sequencing and assembly v2.</title>
        <authorList>
            <person name="Copetti D."/>
            <person name="Sanderson M.J."/>
            <person name="Burquez A."/>
            <person name="Wojciechowski M.F."/>
        </authorList>
    </citation>
    <scope>NUCLEOTIDE SEQUENCE</scope>
    <source>
        <strain evidence="3">SGP5-SGP5p</strain>
        <tissue evidence="3">Aerial part</tissue>
    </source>
</reference>
<feature type="region of interest" description="Disordered" evidence="1">
    <location>
        <begin position="1"/>
        <end position="37"/>
    </location>
</feature>
<keyword evidence="4" id="KW-1185">Reference proteome</keyword>
<dbReference type="Proteomes" id="UP001153076">
    <property type="component" value="Unassembled WGS sequence"/>
</dbReference>
<protein>
    <recommendedName>
        <fullName evidence="2">DUF4283 domain-containing protein</fullName>
    </recommendedName>
</protein>
<sequence length="264" mass="30583">MARGAEESPQIDGTVQSRIQEKDPIEANSPPQGPIRSYAAMADPDEGTSLSFVQSQWINGVKCARIESVDVISEIEYWKSSVLCSVLGANPPLEVMEGFIRRIWKSFAIDKICLVKKWVYVVWFQHIHEQTAVLQRGVYYFDNKPFLVKPWNEEMDLHTESLVSLPIWGLESLSKLGSMLGVPIKTDKYTKDKTFLNFARIIIEMNLEDNFPEYIDFVNEHNVVIRQKKAIRCEHCKMYGYLKEECRKKPGPRKEWRQVTRPEP</sequence>
<dbReference type="InterPro" id="IPR025558">
    <property type="entry name" value="DUF4283"/>
</dbReference>
<proteinExistence type="predicted"/>
<feature type="domain" description="DUF4283" evidence="2">
    <location>
        <begin position="76"/>
        <end position="157"/>
    </location>
</feature>
<dbReference type="OrthoDB" id="425619at2759"/>
<dbReference type="Pfam" id="PF14111">
    <property type="entry name" value="DUF4283"/>
    <property type="match status" value="1"/>
</dbReference>
<dbReference type="PANTHER" id="PTHR33233">
    <property type="entry name" value="ENDONUCLEASE/EXONUCLEASE/PHOSPHATASE"/>
    <property type="match status" value="1"/>
</dbReference>
<evidence type="ECO:0000256" key="1">
    <source>
        <dbReference type="SAM" id="MobiDB-lite"/>
    </source>
</evidence>